<dbReference type="AlphaFoldDB" id="A0A229SRW9"/>
<dbReference type="Pfam" id="PF00145">
    <property type="entry name" value="DNA_methylase"/>
    <property type="match status" value="1"/>
</dbReference>
<dbReference type="Gene3D" id="3.90.120.10">
    <property type="entry name" value="DNA Methylase, subunit A, domain 2"/>
    <property type="match status" value="1"/>
</dbReference>
<evidence type="ECO:0000256" key="2">
    <source>
        <dbReference type="ARBA" id="ARBA00022679"/>
    </source>
</evidence>
<dbReference type="Proteomes" id="UP000215199">
    <property type="component" value="Unassembled WGS sequence"/>
</dbReference>
<evidence type="ECO:0000313" key="4">
    <source>
        <dbReference type="EMBL" id="OXM61444.1"/>
    </source>
</evidence>
<sequence length="116" mass="12397">MAEALGWPAGPVGLPRLVDPGGRAIMINGTEYRARDLRGTDVPSFAVTENARSWLCWPQDGGVGSEPVRVTVEKAAALQTFPADYPWQGVRTQAFQQIGNAIPPILARAILTEAAV</sequence>
<dbReference type="RefSeq" id="WP_093952530.1">
    <property type="nucleotide sequence ID" value="NZ_NMUL01000047.1"/>
</dbReference>
<reference evidence="5" key="1">
    <citation type="submission" date="2017-07" db="EMBL/GenBank/DDBJ databases">
        <title>Comparative genome mining reveals phylogenetic distribution patterns of secondary metabolites in Amycolatopsis.</title>
        <authorList>
            <person name="Adamek M."/>
            <person name="Alanjary M."/>
            <person name="Sales-Ortells H."/>
            <person name="Goodfellow M."/>
            <person name="Bull A.T."/>
            <person name="Kalinowski J."/>
            <person name="Ziemert N."/>
        </authorList>
    </citation>
    <scope>NUCLEOTIDE SEQUENCE [LARGE SCALE GENOMIC DNA]</scope>
    <source>
        <strain evidence="5">H5</strain>
    </source>
</reference>
<dbReference type="SUPFAM" id="SSF53335">
    <property type="entry name" value="S-adenosyl-L-methionine-dependent methyltransferases"/>
    <property type="match status" value="1"/>
</dbReference>
<name>A0A229SRW9_9PSEU</name>
<evidence type="ECO:0000256" key="1">
    <source>
        <dbReference type="ARBA" id="ARBA00022603"/>
    </source>
</evidence>
<proteinExistence type="predicted"/>
<dbReference type="GO" id="GO:0009307">
    <property type="term" value="P:DNA restriction-modification system"/>
    <property type="evidence" value="ECO:0007669"/>
    <property type="project" value="UniProtKB-KW"/>
</dbReference>
<gene>
    <name evidence="4" type="ORF">CF165_38515</name>
</gene>
<dbReference type="EMBL" id="NMUL01000047">
    <property type="protein sequence ID" value="OXM61444.1"/>
    <property type="molecule type" value="Genomic_DNA"/>
</dbReference>
<dbReference type="GO" id="GO:0032259">
    <property type="term" value="P:methylation"/>
    <property type="evidence" value="ECO:0007669"/>
    <property type="project" value="UniProtKB-KW"/>
</dbReference>
<dbReference type="InterPro" id="IPR029063">
    <property type="entry name" value="SAM-dependent_MTases_sf"/>
</dbReference>
<protein>
    <submittedName>
        <fullName evidence="4">Uncharacterized protein</fullName>
    </submittedName>
</protein>
<dbReference type="InterPro" id="IPR001525">
    <property type="entry name" value="C5_MeTfrase"/>
</dbReference>
<organism evidence="4 5">
    <name type="scientific">Amycolatopsis vastitatis</name>
    <dbReference type="NCBI Taxonomy" id="1905142"/>
    <lineage>
        <taxon>Bacteria</taxon>
        <taxon>Bacillati</taxon>
        <taxon>Actinomycetota</taxon>
        <taxon>Actinomycetes</taxon>
        <taxon>Pseudonocardiales</taxon>
        <taxon>Pseudonocardiaceae</taxon>
        <taxon>Amycolatopsis</taxon>
    </lineage>
</organism>
<evidence type="ECO:0000313" key="5">
    <source>
        <dbReference type="Proteomes" id="UP000215199"/>
    </source>
</evidence>
<evidence type="ECO:0000256" key="3">
    <source>
        <dbReference type="ARBA" id="ARBA00022747"/>
    </source>
</evidence>
<comment type="caution">
    <text evidence="4">The sequence shown here is derived from an EMBL/GenBank/DDBJ whole genome shotgun (WGS) entry which is preliminary data.</text>
</comment>
<keyword evidence="5" id="KW-1185">Reference proteome</keyword>
<dbReference type="GO" id="GO:0008168">
    <property type="term" value="F:methyltransferase activity"/>
    <property type="evidence" value="ECO:0007669"/>
    <property type="project" value="UniProtKB-KW"/>
</dbReference>
<keyword evidence="2" id="KW-0808">Transferase</keyword>
<keyword evidence="3" id="KW-0680">Restriction system</keyword>
<keyword evidence="1" id="KW-0489">Methyltransferase</keyword>
<dbReference type="OrthoDB" id="9813719at2"/>
<accession>A0A229SRW9</accession>